<keyword evidence="2" id="KW-0004">4Fe-4S</keyword>
<dbReference type="RefSeq" id="WP_013469672.1">
    <property type="nucleotide sequence ID" value="NC_014810.2"/>
</dbReference>
<dbReference type="eggNOG" id="COG0535">
    <property type="taxonomic scope" value="Bacteria"/>
</dbReference>
<evidence type="ECO:0000256" key="2">
    <source>
        <dbReference type="ARBA" id="ARBA00022485"/>
    </source>
</evidence>
<keyword evidence="2" id="KW-0411">Iron-sulfur</keyword>
<keyword evidence="2" id="KW-0479">Metal-binding</keyword>
<evidence type="ECO:0000256" key="1">
    <source>
        <dbReference type="ARBA" id="ARBA00001966"/>
    </source>
</evidence>
<evidence type="ECO:0000313" key="4">
    <source>
        <dbReference type="Proteomes" id="UP000007934"/>
    </source>
</evidence>
<dbReference type="GeneID" id="36134338"/>
<dbReference type="EMBL" id="FQ670179">
    <property type="protein sequence ID" value="CBY83308.1"/>
    <property type="molecule type" value="Genomic_DNA"/>
</dbReference>
<dbReference type="GO" id="GO:0051539">
    <property type="term" value="F:4 iron, 4 sulfur cluster binding"/>
    <property type="evidence" value="ECO:0007669"/>
    <property type="project" value="UniProtKB-KW"/>
</dbReference>
<keyword evidence="4" id="KW-1185">Reference proteome</keyword>
<comment type="cofactor">
    <cofactor evidence="1">
        <name>[4Fe-4S] cluster</name>
        <dbReference type="ChEBI" id="CHEBI:49883"/>
    </cofactor>
</comment>
<reference evidence="3 4" key="1">
    <citation type="journal article" date="2011" name="Genome Biol. Evol.">
        <title>Comparative whole genome sequence analysis of the carcinogenic bacterial model pathogen Helicobacter felis.</title>
        <authorList>
            <person name="Arnold I.C."/>
            <person name="Zigova Z."/>
            <person name="Holden M."/>
            <person name="Lawley T.D."/>
            <person name="Rad R."/>
            <person name="Dougan G."/>
            <person name="Falkow S."/>
            <person name="Bentley S.D."/>
            <person name="Muller A."/>
        </authorList>
    </citation>
    <scope>NUCLEOTIDE SEQUENCE [LARGE SCALE GENOMIC DNA]</scope>
    <source>
        <strain evidence="4">ATCC 49179 / CCUG 28539 / NCTC 12436 / CS1</strain>
    </source>
</reference>
<accession>E7A9D1</accession>
<dbReference type="OrthoDB" id="9763993at2"/>
<protein>
    <submittedName>
        <fullName evidence="3">Radical SAM domain-containing protein</fullName>
    </submittedName>
</protein>
<dbReference type="InterPro" id="IPR051196">
    <property type="entry name" value="RSAD2/Viperin_antiviral"/>
</dbReference>
<dbReference type="STRING" id="936155.HFELIS_12240"/>
<keyword evidence="2" id="KW-0408">Iron</keyword>
<name>E7A9D1_HELFC</name>
<proteinExistence type="predicted"/>
<dbReference type="Proteomes" id="UP000007934">
    <property type="component" value="Chromosome"/>
</dbReference>
<evidence type="ECO:0000313" key="3">
    <source>
        <dbReference type="EMBL" id="CBY83308.1"/>
    </source>
</evidence>
<organism evidence="3 4">
    <name type="scientific">Helicobacter felis (strain ATCC 49179 / CCUG 28539 / NCTC 12436 / CS1)</name>
    <dbReference type="NCBI Taxonomy" id="936155"/>
    <lineage>
        <taxon>Bacteria</taxon>
        <taxon>Pseudomonadati</taxon>
        <taxon>Campylobacterota</taxon>
        <taxon>Epsilonproteobacteria</taxon>
        <taxon>Campylobacterales</taxon>
        <taxon>Helicobacteraceae</taxon>
        <taxon>Helicobacter</taxon>
    </lineage>
</organism>
<sequence length="128" mass="15146">MQLKINTVVNSYNYGEYLGDFIQSVQPHKWKIFKMLPIIDRSLAINDKEFQAFLDRHQQFASIISSENNDEITHSYLMLDPFGRFFQNRKEQEGYIYSAPIIETGIQKALKQIPFSLEKFSQRYLNTQ</sequence>
<dbReference type="HOGENOM" id="CLU_1956566_0_0_7"/>
<dbReference type="KEGG" id="hfe:HFELIS_12240"/>
<dbReference type="PANTHER" id="PTHR21339:SF0">
    <property type="entry name" value="S-ADENOSYLMETHIONINE-DEPENDENT NUCLEOTIDE DEHYDRATASE RSAD2"/>
    <property type="match status" value="1"/>
</dbReference>
<gene>
    <name evidence="3" type="ordered locus">Hfelis_12240</name>
</gene>
<dbReference type="AlphaFoldDB" id="E7A9D1"/>
<dbReference type="PANTHER" id="PTHR21339">
    <property type="entry name" value="RADICAL S-ADENOSYL METHIONINE DOMAIN-CONTAINING PROTEIN 2"/>
    <property type="match status" value="1"/>
</dbReference>